<feature type="signal peptide" evidence="1">
    <location>
        <begin position="1"/>
        <end position="26"/>
    </location>
</feature>
<evidence type="ECO:0000313" key="3">
    <source>
        <dbReference type="EMBL" id="XBO38357.1"/>
    </source>
</evidence>
<feature type="chain" id="PRO_5043840200" evidence="1">
    <location>
        <begin position="27"/>
        <end position="156"/>
    </location>
</feature>
<name>A0AAU7JD95_9HYPH</name>
<evidence type="ECO:0000256" key="1">
    <source>
        <dbReference type="SAM" id="SignalP"/>
    </source>
</evidence>
<dbReference type="InterPro" id="IPR014710">
    <property type="entry name" value="RmlC-like_jellyroll"/>
</dbReference>
<accession>A0AAU7JD95</accession>
<sequence length="156" mass="16785">MTRPTDRFMTAILGLAAATFALPALAGECPADKVGRDLTKPVTTPAKDVTDTVLTKIELAQEPVGLKDHELRLRKLVVQPGGVVPWHSHGDRPAIIYIVEGSITEYASTCAVPILHKAGEVARETSATAHWWKNTGSKPVTLLSADILHDKTDANM</sequence>
<evidence type="ECO:0000259" key="2">
    <source>
        <dbReference type="Pfam" id="PF07883"/>
    </source>
</evidence>
<reference evidence="3" key="1">
    <citation type="submission" date="2024-05" db="EMBL/GenBank/DDBJ databases">
        <authorList>
            <person name="Kim S."/>
            <person name="Heo J."/>
            <person name="Choi H."/>
            <person name="Choi Y."/>
            <person name="Kwon S.-W."/>
            <person name="Kim Y."/>
        </authorList>
    </citation>
    <scope>NUCLEOTIDE SEQUENCE</scope>
    <source>
        <strain evidence="3">KACC 23698</strain>
    </source>
</reference>
<dbReference type="SUPFAM" id="SSF51182">
    <property type="entry name" value="RmlC-like cupins"/>
    <property type="match status" value="1"/>
</dbReference>
<dbReference type="EMBL" id="CP157484">
    <property type="protein sequence ID" value="XBO38357.1"/>
    <property type="molecule type" value="Genomic_DNA"/>
</dbReference>
<proteinExistence type="predicted"/>
<feature type="domain" description="Cupin type-2" evidence="2">
    <location>
        <begin position="77"/>
        <end position="144"/>
    </location>
</feature>
<organism evidence="3">
    <name type="scientific">Alsobacter sp. KACC 23698</name>
    <dbReference type="NCBI Taxonomy" id="3149229"/>
    <lineage>
        <taxon>Bacteria</taxon>
        <taxon>Pseudomonadati</taxon>
        <taxon>Pseudomonadota</taxon>
        <taxon>Alphaproteobacteria</taxon>
        <taxon>Hyphomicrobiales</taxon>
        <taxon>Alsobacteraceae</taxon>
        <taxon>Alsobacter</taxon>
    </lineage>
</organism>
<protein>
    <submittedName>
        <fullName evidence="3">Cupin domain-containing protein</fullName>
    </submittedName>
</protein>
<keyword evidence="1" id="KW-0732">Signal</keyword>
<gene>
    <name evidence="3" type="ORF">ABEG18_22040</name>
</gene>
<dbReference type="Gene3D" id="2.60.120.10">
    <property type="entry name" value="Jelly Rolls"/>
    <property type="match status" value="1"/>
</dbReference>
<dbReference type="AlphaFoldDB" id="A0AAU7JD95"/>
<dbReference type="RefSeq" id="WP_406855196.1">
    <property type="nucleotide sequence ID" value="NZ_CP157484.1"/>
</dbReference>
<dbReference type="InterPro" id="IPR011051">
    <property type="entry name" value="RmlC_Cupin_sf"/>
</dbReference>
<dbReference type="Pfam" id="PF07883">
    <property type="entry name" value="Cupin_2"/>
    <property type="match status" value="1"/>
</dbReference>
<dbReference type="InterPro" id="IPR013096">
    <property type="entry name" value="Cupin_2"/>
</dbReference>